<keyword evidence="4" id="KW-0808">Transferase</keyword>
<keyword evidence="5" id="KW-0812">Transmembrane</keyword>
<dbReference type="PANTHER" id="PTHR11214">
    <property type="entry name" value="BETA-1,3-N-ACETYLGLUCOSAMINYLTRANSFERASE"/>
    <property type="match status" value="1"/>
</dbReference>
<dbReference type="GO" id="GO:0016758">
    <property type="term" value="F:hexosyltransferase activity"/>
    <property type="evidence" value="ECO:0007669"/>
    <property type="project" value="InterPro"/>
</dbReference>
<name>E4Z093_OIKDI</name>
<evidence type="ECO:0000256" key="5">
    <source>
        <dbReference type="ARBA" id="ARBA00022692"/>
    </source>
</evidence>
<evidence type="ECO:0000256" key="7">
    <source>
        <dbReference type="ARBA" id="ARBA00022989"/>
    </source>
</evidence>
<dbReference type="InterPro" id="IPR002659">
    <property type="entry name" value="Glyco_trans_31"/>
</dbReference>
<dbReference type="Gene3D" id="3.90.550.50">
    <property type="match status" value="1"/>
</dbReference>
<evidence type="ECO:0000256" key="9">
    <source>
        <dbReference type="ARBA" id="ARBA00023136"/>
    </source>
</evidence>
<keyword evidence="9" id="KW-0472">Membrane</keyword>
<dbReference type="EMBL" id="FN656278">
    <property type="protein sequence ID" value="CBY41121.1"/>
    <property type="molecule type" value="Genomic_DNA"/>
</dbReference>
<evidence type="ECO:0000256" key="10">
    <source>
        <dbReference type="RuleBase" id="RU363063"/>
    </source>
</evidence>
<dbReference type="Proteomes" id="UP000011014">
    <property type="component" value="Unassembled WGS sequence"/>
</dbReference>
<evidence type="ECO:0000256" key="4">
    <source>
        <dbReference type="ARBA" id="ARBA00022679"/>
    </source>
</evidence>
<feature type="coiled-coil region" evidence="11">
    <location>
        <begin position="32"/>
        <end position="71"/>
    </location>
</feature>
<reference evidence="13" key="1">
    <citation type="journal article" date="2010" name="Science">
        <title>Plasticity of animal genome architecture unmasked by rapid evolution of a pelagic tunicate.</title>
        <authorList>
            <person name="Denoeud F."/>
            <person name="Henriet S."/>
            <person name="Mungpakdee S."/>
            <person name="Aury J.M."/>
            <person name="Da Silva C."/>
            <person name="Brinkmann H."/>
            <person name="Mikhaleva J."/>
            <person name="Olsen L.C."/>
            <person name="Jubin C."/>
            <person name="Canestro C."/>
            <person name="Bouquet J.M."/>
            <person name="Danks G."/>
            <person name="Poulain J."/>
            <person name="Campsteijn C."/>
            <person name="Adamski M."/>
            <person name="Cross I."/>
            <person name="Yadetie F."/>
            <person name="Muffato M."/>
            <person name="Louis A."/>
            <person name="Butcher S."/>
            <person name="Tsagkogeorga G."/>
            <person name="Konrad A."/>
            <person name="Singh S."/>
            <person name="Jensen M.F."/>
            <person name="Cong E.H."/>
            <person name="Eikeseth-Otteraa H."/>
            <person name="Noel B."/>
            <person name="Anthouard V."/>
            <person name="Porcel B.M."/>
            <person name="Kachouri-Lafond R."/>
            <person name="Nishino A."/>
            <person name="Ugolini M."/>
            <person name="Chourrout P."/>
            <person name="Nishida H."/>
            <person name="Aasland R."/>
            <person name="Huzurbazar S."/>
            <person name="Westhof E."/>
            <person name="Delsuc F."/>
            <person name="Lehrach H."/>
            <person name="Reinhardt R."/>
            <person name="Weissenbach J."/>
            <person name="Roy S.W."/>
            <person name="Artiguenave F."/>
            <person name="Postlethwait J.H."/>
            <person name="Manak J.R."/>
            <person name="Thompson E.M."/>
            <person name="Jaillon O."/>
            <person name="Du Pasquier L."/>
            <person name="Boudinot P."/>
            <person name="Liberles D.A."/>
            <person name="Volff J.N."/>
            <person name="Philippe H."/>
            <person name="Lenhard B."/>
            <person name="Roest Crollius H."/>
            <person name="Wincker P."/>
            <person name="Chourrout D."/>
        </authorList>
    </citation>
    <scope>NUCLEOTIDE SEQUENCE [LARGE SCALE GENOMIC DNA]</scope>
</reference>
<evidence type="ECO:0000256" key="2">
    <source>
        <dbReference type="ARBA" id="ARBA00008661"/>
    </source>
</evidence>
<dbReference type="PANTHER" id="PTHR11214:SF3">
    <property type="entry name" value="BETA-1,3-GALACTOSYLTRANSFERASE 6"/>
    <property type="match status" value="1"/>
</dbReference>
<comment type="similarity">
    <text evidence="2 10">Belongs to the glycosyltransferase 31 family.</text>
</comment>
<feature type="chain" id="PRO_5003192633" description="Hexosyltransferase" evidence="12">
    <location>
        <begin position="24"/>
        <end position="341"/>
    </location>
</feature>
<dbReference type="Pfam" id="PF01762">
    <property type="entry name" value="Galactosyl_T"/>
    <property type="match status" value="1"/>
</dbReference>
<sequence length="341" mass="39888">MASLNFKIFSLAIIVLILTQTLRNEVIFKALMKHELKKNSNYKEQLLKLNRQNLIEDIEKKENKKIVYKKEIVNKKEIIPIIDGTHVNRLPAFWQTDRPWIVGFSEGKCGTPDYLVLINSAPKNLNFRQVQRQYLMRQMKRFKMEYKFLLGEKTETLHSENAKYGDLVFGDHKDNYKNLPLKTKVAYEFFASCPTTPRYFLLIDDDVWFAAEPIRKTLMEIRAENQIYGNFRQGSPRGPWSKKTGLAVNTSIWEPEKWPTWTDGPCTFMRGDVARIIARTASNTNWLAAIPVEDVFFNGIIRLKAKLKEPLKKTKFNPERIHCRHLKNSLSQLKTLTSYEP</sequence>
<keyword evidence="7" id="KW-1133">Transmembrane helix</keyword>
<feature type="signal peptide" evidence="12">
    <location>
        <begin position="1"/>
        <end position="23"/>
    </location>
</feature>
<evidence type="ECO:0000313" key="13">
    <source>
        <dbReference type="EMBL" id="CBY41121.1"/>
    </source>
</evidence>
<keyword evidence="11" id="KW-0175">Coiled coil</keyword>
<evidence type="ECO:0000256" key="11">
    <source>
        <dbReference type="SAM" id="Coils"/>
    </source>
</evidence>
<gene>
    <name evidence="13" type="ORF">GSOID_T00023176001</name>
</gene>
<protein>
    <recommendedName>
        <fullName evidence="10">Hexosyltransferase</fullName>
        <ecNumber evidence="10">2.4.1.-</ecNumber>
    </recommendedName>
</protein>
<keyword evidence="12" id="KW-0732">Signal</keyword>
<evidence type="ECO:0000256" key="6">
    <source>
        <dbReference type="ARBA" id="ARBA00022968"/>
    </source>
</evidence>
<dbReference type="GO" id="GO:0000139">
    <property type="term" value="C:Golgi membrane"/>
    <property type="evidence" value="ECO:0007669"/>
    <property type="project" value="UniProtKB-SubCell"/>
</dbReference>
<dbReference type="EC" id="2.4.1.-" evidence="10"/>
<keyword evidence="3 10" id="KW-0328">Glycosyltransferase</keyword>
<keyword evidence="6" id="KW-0735">Signal-anchor</keyword>
<dbReference type="GO" id="GO:0006493">
    <property type="term" value="P:protein O-linked glycosylation"/>
    <property type="evidence" value="ECO:0007669"/>
    <property type="project" value="TreeGrafter"/>
</dbReference>
<evidence type="ECO:0000256" key="1">
    <source>
        <dbReference type="ARBA" id="ARBA00004323"/>
    </source>
</evidence>
<keyword evidence="8 10" id="KW-0333">Golgi apparatus</keyword>
<accession>E4Z093</accession>
<comment type="subcellular location">
    <subcellularLocation>
        <location evidence="1 10">Golgi apparatus membrane</location>
        <topology evidence="1 10">Single-pass type II membrane protein</topology>
    </subcellularLocation>
</comment>
<dbReference type="AlphaFoldDB" id="E4Z093"/>
<organism evidence="13">
    <name type="scientific">Oikopleura dioica</name>
    <name type="common">Tunicate</name>
    <dbReference type="NCBI Taxonomy" id="34765"/>
    <lineage>
        <taxon>Eukaryota</taxon>
        <taxon>Metazoa</taxon>
        <taxon>Chordata</taxon>
        <taxon>Tunicata</taxon>
        <taxon>Appendicularia</taxon>
        <taxon>Copelata</taxon>
        <taxon>Oikopleuridae</taxon>
        <taxon>Oikopleura</taxon>
    </lineage>
</organism>
<evidence type="ECO:0000256" key="3">
    <source>
        <dbReference type="ARBA" id="ARBA00022676"/>
    </source>
</evidence>
<evidence type="ECO:0000256" key="12">
    <source>
        <dbReference type="SAM" id="SignalP"/>
    </source>
</evidence>
<evidence type="ECO:0000256" key="8">
    <source>
        <dbReference type="ARBA" id="ARBA00023034"/>
    </source>
</evidence>
<proteinExistence type="inferred from homology"/>